<reference evidence="1" key="2">
    <citation type="submission" date="2020-09" db="EMBL/GenBank/DDBJ databases">
        <authorList>
            <person name="Sun Q."/>
            <person name="Ohkuma M."/>
        </authorList>
    </citation>
    <scope>NUCLEOTIDE SEQUENCE</scope>
    <source>
        <strain evidence="1">JCM 4714</strain>
    </source>
</reference>
<organism evidence="1 2">
    <name type="scientific">Streptomyces alanosinicus</name>
    <dbReference type="NCBI Taxonomy" id="68171"/>
    <lineage>
        <taxon>Bacteria</taxon>
        <taxon>Bacillati</taxon>
        <taxon>Actinomycetota</taxon>
        <taxon>Actinomycetes</taxon>
        <taxon>Kitasatosporales</taxon>
        <taxon>Streptomycetaceae</taxon>
        <taxon>Streptomyces</taxon>
    </lineage>
</organism>
<reference evidence="1" key="1">
    <citation type="journal article" date="2014" name="Int. J. Syst. Evol. Microbiol.">
        <title>Complete genome sequence of Corynebacterium casei LMG S-19264T (=DSM 44701T), isolated from a smear-ripened cheese.</title>
        <authorList>
            <consortium name="US DOE Joint Genome Institute (JGI-PGF)"/>
            <person name="Walter F."/>
            <person name="Albersmeier A."/>
            <person name="Kalinowski J."/>
            <person name="Ruckert C."/>
        </authorList>
    </citation>
    <scope>NUCLEOTIDE SEQUENCE</scope>
    <source>
        <strain evidence="1">JCM 4714</strain>
    </source>
</reference>
<name>A0A919D7D7_9ACTN</name>
<comment type="caution">
    <text evidence="1">The sequence shown here is derived from an EMBL/GenBank/DDBJ whole genome shotgun (WGS) entry which is preliminary data.</text>
</comment>
<keyword evidence="2" id="KW-1185">Reference proteome</keyword>
<gene>
    <name evidence="1" type="ORF">GCM10010339_67630</name>
</gene>
<proteinExistence type="predicted"/>
<sequence length="139" mass="14946">MTNDRLRPPPPAPPLLRLYLAPESTLPRRIDGAWWPHTSDLAAELTQLFCGLPRGWGRIVRVLVIGTVWTGAPGRMLVCDRVVRLRGATTAHAPGTLVLMAPGHGRRDLLVVPPHTTERAAASLVSAAGLTPEPCRSAS</sequence>
<dbReference type="EMBL" id="BMVG01000024">
    <property type="protein sequence ID" value="GHE10663.1"/>
    <property type="molecule type" value="Genomic_DNA"/>
</dbReference>
<evidence type="ECO:0000313" key="1">
    <source>
        <dbReference type="EMBL" id="GHE10663.1"/>
    </source>
</evidence>
<protein>
    <submittedName>
        <fullName evidence="1">Uncharacterized protein</fullName>
    </submittedName>
</protein>
<dbReference type="Pfam" id="PF19457">
    <property type="entry name" value="DUF5994"/>
    <property type="match status" value="1"/>
</dbReference>
<dbReference type="RefSeq" id="WP_189957421.1">
    <property type="nucleotide sequence ID" value="NZ_BMVG01000024.1"/>
</dbReference>
<dbReference type="InterPro" id="IPR046036">
    <property type="entry name" value="DUF5994"/>
</dbReference>
<accession>A0A919D7D7</accession>
<dbReference type="Proteomes" id="UP000655443">
    <property type="component" value="Unassembled WGS sequence"/>
</dbReference>
<dbReference type="AlphaFoldDB" id="A0A919D7D7"/>
<evidence type="ECO:0000313" key="2">
    <source>
        <dbReference type="Proteomes" id="UP000655443"/>
    </source>
</evidence>